<evidence type="ECO:0000313" key="4">
    <source>
        <dbReference type="Proteomes" id="UP000191672"/>
    </source>
</evidence>
<dbReference type="Gene3D" id="3.40.50.720">
    <property type="entry name" value="NAD(P)-binding Rossmann-like Domain"/>
    <property type="match status" value="1"/>
</dbReference>
<organism evidence="3 4">
    <name type="scientific">Penicillium antarcticum</name>
    <dbReference type="NCBI Taxonomy" id="416450"/>
    <lineage>
        <taxon>Eukaryota</taxon>
        <taxon>Fungi</taxon>
        <taxon>Dikarya</taxon>
        <taxon>Ascomycota</taxon>
        <taxon>Pezizomycotina</taxon>
        <taxon>Eurotiomycetes</taxon>
        <taxon>Eurotiomycetidae</taxon>
        <taxon>Eurotiales</taxon>
        <taxon>Aspergillaceae</taxon>
        <taxon>Penicillium</taxon>
    </lineage>
</organism>
<dbReference type="OrthoDB" id="37659at2759"/>
<reference evidence="4" key="1">
    <citation type="journal article" date="2017" name="Nat. Microbiol.">
        <title>Global analysis of biosynthetic gene clusters reveals vast potential of secondary metabolite production in Penicillium species.</title>
        <authorList>
            <person name="Nielsen J.C."/>
            <person name="Grijseels S."/>
            <person name="Prigent S."/>
            <person name="Ji B."/>
            <person name="Dainat J."/>
            <person name="Nielsen K.F."/>
            <person name="Frisvad J.C."/>
            <person name="Workman M."/>
            <person name="Nielsen J."/>
        </authorList>
    </citation>
    <scope>NUCLEOTIDE SEQUENCE [LARGE SCALE GENOMIC DNA]</scope>
    <source>
        <strain evidence="4">IBT 31811</strain>
    </source>
</reference>
<dbReference type="AlphaFoldDB" id="A0A1V6PRF8"/>
<dbReference type="SUPFAM" id="SSF51735">
    <property type="entry name" value="NAD(P)-binding Rossmann-fold domains"/>
    <property type="match status" value="1"/>
</dbReference>
<dbReference type="GO" id="GO:0016491">
    <property type="term" value="F:oxidoreductase activity"/>
    <property type="evidence" value="ECO:0007669"/>
    <property type="project" value="UniProtKB-KW"/>
</dbReference>
<keyword evidence="4" id="KW-1185">Reference proteome</keyword>
<evidence type="ECO:0000256" key="2">
    <source>
        <dbReference type="ARBA" id="ARBA00023002"/>
    </source>
</evidence>
<dbReference type="InterPro" id="IPR036291">
    <property type="entry name" value="NAD(P)-bd_dom_sf"/>
</dbReference>
<dbReference type="Proteomes" id="UP000191672">
    <property type="component" value="Unassembled WGS sequence"/>
</dbReference>
<name>A0A1V6PRF8_9EURO</name>
<dbReference type="PANTHER" id="PTHR43180">
    <property type="entry name" value="3-OXOACYL-(ACYL-CARRIER-PROTEIN) REDUCTASE (AFU_ORTHOLOGUE AFUA_6G11210)"/>
    <property type="match status" value="1"/>
</dbReference>
<proteinExistence type="inferred from homology"/>
<sequence>MATFQISDDSLSLQDKIILITGGASGIGKATVELCLKHGATVVAGDINPPQDLEETDRFKFVKVDVTLWESLRGVFVQAEKWFGRIDHVFANAGVATTTDFLDAKLDENGELLPPNMRTINVNLIGVLNTVHLAAHFIQKHSRHRAEGELGSIVVTASTSSFQNFSAGDYTITKHAVLGIIRGLEHQIEGQVRLNAVAPSWTATGMIPSAFIESLGVGVQAPELVAKSVALLFTDQQRHAEVIYSWDGKYQEVNKAKGGLLDASDALLENASNEETVMRQLRDLIKQRQGLE</sequence>
<evidence type="ECO:0000313" key="3">
    <source>
        <dbReference type="EMBL" id="OQD79594.1"/>
    </source>
</evidence>
<dbReference type="InterPro" id="IPR002347">
    <property type="entry name" value="SDR_fam"/>
</dbReference>
<protein>
    <submittedName>
        <fullName evidence="3">Uncharacterized protein</fullName>
    </submittedName>
</protein>
<dbReference type="STRING" id="416450.A0A1V6PRF8"/>
<dbReference type="Pfam" id="PF00106">
    <property type="entry name" value="adh_short"/>
    <property type="match status" value="1"/>
</dbReference>
<comment type="similarity">
    <text evidence="1">Belongs to the short-chain dehydrogenases/reductases (SDR) family.</text>
</comment>
<dbReference type="PANTHER" id="PTHR43180:SF11">
    <property type="entry name" value="NAD(P)-BINDING PROTEIN"/>
    <property type="match status" value="1"/>
</dbReference>
<evidence type="ECO:0000256" key="1">
    <source>
        <dbReference type="ARBA" id="ARBA00006484"/>
    </source>
</evidence>
<comment type="caution">
    <text evidence="3">The sequence shown here is derived from an EMBL/GenBank/DDBJ whole genome shotgun (WGS) entry which is preliminary data.</text>
</comment>
<keyword evidence="2" id="KW-0560">Oxidoreductase</keyword>
<dbReference type="PRINTS" id="PR00081">
    <property type="entry name" value="GDHRDH"/>
</dbReference>
<dbReference type="EMBL" id="MDYN01000047">
    <property type="protein sequence ID" value="OQD79594.1"/>
    <property type="molecule type" value="Genomic_DNA"/>
</dbReference>
<gene>
    <name evidence="3" type="ORF">PENANT_c047G07488</name>
</gene>
<accession>A0A1V6PRF8</accession>